<reference evidence="1" key="1">
    <citation type="submission" date="2021-06" db="EMBL/GenBank/DDBJ databases">
        <authorList>
            <person name="Kallberg Y."/>
            <person name="Tangrot J."/>
            <person name="Rosling A."/>
        </authorList>
    </citation>
    <scope>NUCLEOTIDE SEQUENCE</scope>
    <source>
        <strain evidence="1">AU212A</strain>
    </source>
</reference>
<sequence>MDQNLNLLNFLLKLDKLINHLTSSINLEIINIIQNNEFWNEVQNLLVILKILVSGITIFEENILYLSQFYKWYEKLEKNETYRINARFQSQSLANNIMTTVSDFVKKYYSESCTKIYSQLLEYINHSGLFNNSMAWEIVNNVDQITCENNSEFSDEDELEIESNIDYINEDINEDQNSNNQNFENEYQYSEN</sequence>
<evidence type="ECO:0000313" key="1">
    <source>
        <dbReference type="EMBL" id="CAG8451656.1"/>
    </source>
</evidence>
<dbReference type="Proteomes" id="UP000789860">
    <property type="component" value="Unassembled WGS sequence"/>
</dbReference>
<accession>A0ACA9K4C8</accession>
<proteinExistence type="predicted"/>
<gene>
    <name evidence="1" type="ORF">SCALOS_LOCUS1208</name>
</gene>
<evidence type="ECO:0000313" key="2">
    <source>
        <dbReference type="Proteomes" id="UP000789860"/>
    </source>
</evidence>
<dbReference type="EMBL" id="CAJVPM010000772">
    <property type="protein sequence ID" value="CAG8451656.1"/>
    <property type="molecule type" value="Genomic_DNA"/>
</dbReference>
<protein>
    <submittedName>
        <fullName evidence="1">7327_t:CDS:1</fullName>
    </submittedName>
</protein>
<name>A0ACA9K4C8_9GLOM</name>
<comment type="caution">
    <text evidence="1">The sequence shown here is derived from an EMBL/GenBank/DDBJ whole genome shotgun (WGS) entry which is preliminary data.</text>
</comment>
<organism evidence="1 2">
    <name type="scientific">Scutellospora calospora</name>
    <dbReference type="NCBI Taxonomy" id="85575"/>
    <lineage>
        <taxon>Eukaryota</taxon>
        <taxon>Fungi</taxon>
        <taxon>Fungi incertae sedis</taxon>
        <taxon>Mucoromycota</taxon>
        <taxon>Glomeromycotina</taxon>
        <taxon>Glomeromycetes</taxon>
        <taxon>Diversisporales</taxon>
        <taxon>Gigasporaceae</taxon>
        <taxon>Scutellospora</taxon>
    </lineage>
</organism>
<keyword evidence="2" id="KW-1185">Reference proteome</keyword>